<dbReference type="Pfam" id="PF00090">
    <property type="entry name" value="TSP_1"/>
    <property type="match status" value="1"/>
</dbReference>
<dbReference type="PRINTS" id="PR01705">
    <property type="entry name" value="TSP1REPEAT"/>
</dbReference>
<dbReference type="Gene3D" id="2.20.100.10">
    <property type="entry name" value="Thrombospondin type-1 (TSP1) repeat"/>
    <property type="match status" value="1"/>
</dbReference>
<keyword evidence="2" id="KW-1185">Reference proteome</keyword>
<protein>
    <submittedName>
        <fullName evidence="3">Uncharacterized protein</fullName>
    </submittedName>
</protein>
<dbReference type="InterPro" id="IPR036383">
    <property type="entry name" value="TSP1_rpt_sf"/>
</dbReference>
<dbReference type="AlphaFoldDB" id="A0A1I7ZGF0"/>
<accession>A0A1I7ZGF0</accession>
<organism evidence="2 3">
    <name type="scientific">Steinernema glaseri</name>
    <dbReference type="NCBI Taxonomy" id="37863"/>
    <lineage>
        <taxon>Eukaryota</taxon>
        <taxon>Metazoa</taxon>
        <taxon>Ecdysozoa</taxon>
        <taxon>Nematoda</taxon>
        <taxon>Chromadorea</taxon>
        <taxon>Rhabditida</taxon>
        <taxon>Tylenchina</taxon>
        <taxon>Panagrolaimomorpha</taxon>
        <taxon>Strongyloidoidea</taxon>
        <taxon>Steinernematidae</taxon>
        <taxon>Steinernema</taxon>
    </lineage>
</organism>
<dbReference type="WBParaSite" id="L893_g26280.t1">
    <property type="protein sequence ID" value="L893_g26280.t1"/>
    <property type="gene ID" value="L893_g26280"/>
</dbReference>
<dbReference type="Proteomes" id="UP000095287">
    <property type="component" value="Unplaced"/>
</dbReference>
<feature type="region of interest" description="Disordered" evidence="1">
    <location>
        <begin position="1"/>
        <end position="22"/>
    </location>
</feature>
<name>A0A1I7ZGF0_9BILA</name>
<dbReference type="InterPro" id="IPR000884">
    <property type="entry name" value="TSP1_rpt"/>
</dbReference>
<sequence>MNRANTFPIAPHAPLRSPSEGLTDEWTEWSSWSLCSWDGMQVRTRTCRPGSHAPCVGRALQKRRCGPSRGY</sequence>
<evidence type="ECO:0000256" key="1">
    <source>
        <dbReference type="SAM" id="MobiDB-lite"/>
    </source>
</evidence>
<evidence type="ECO:0000313" key="2">
    <source>
        <dbReference type="Proteomes" id="UP000095287"/>
    </source>
</evidence>
<evidence type="ECO:0000313" key="3">
    <source>
        <dbReference type="WBParaSite" id="L893_g26280.t1"/>
    </source>
</evidence>
<reference evidence="3" key="1">
    <citation type="submission" date="2016-11" db="UniProtKB">
        <authorList>
            <consortium name="WormBaseParasite"/>
        </authorList>
    </citation>
    <scope>IDENTIFICATION</scope>
</reference>
<dbReference type="SUPFAM" id="SSF82895">
    <property type="entry name" value="TSP-1 type 1 repeat"/>
    <property type="match status" value="1"/>
</dbReference>
<proteinExistence type="predicted"/>
<dbReference type="PROSITE" id="PS50092">
    <property type="entry name" value="TSP1"/>
    <property type="match status" value="1"/>
</dbReference>